<gene>
    <name evidence="1" type="ORF">NA23_08815</name>
</gene>
<accession>A0AAI8CMV1</accession>
<sequence>MKRLAILFVGLLALMVFAESVSIPVIAGQVEVPVVLQMGTLSEMIPEDFEPDWTSLKVLVEGKEVPFQIEDVDGNKRVSAPDYLVFIAKGKSEIVVQDTSSKAVVYPKAFDVVKDTKEWIIKAVDGTIEAVVNDHGLVQVTRFGNVKAKLVDEIGIARVSGWYNSTYYVDGKLGDHHEETSGAFRVVSLKVLDPGPVAVGIIAVLKSEKFNGLRQELITHVFKSGDILVDNKFVFETYADMMKVQTMVTRPIIPAFDDTLHILPVFRRLVWADQLNITPYEYWLQRNAVTWVNNMPYIVFPAGNSMKPLWWGATYIFASMERWRSNFSPKGNVGIAEILPEIPVIPADYKKWLDGDTWVYESLEFRDGVFKWMPGEFDAYPSTTGVYSMKVEDMPNRYKAGDVVQHVRLFSLYNAKTVEEAVKFIEAKSESFRNLKIGE</sequence>
<evidence type="ECO:0000313" key="2">
    <source>
        <dbReference type="Proteomes" id="UP000093740"/>
    </source>
</evidence>
<dbReference type="AlphaFoldDB" id="A0AAI8CMV1"/>
<dbReference type="Proteomes" id="UP000093740">
    <property type="component" value="Chromosome"/>
</dbReference>
<dbReference type="RefSeq" id="WP_033192278.1">
    <property type="nucleotide sequence ID" value="NZ_CP014334.2"/>
</dbReference>
<keyword evidence="2" id="KW-1185">Reference proteome</keyword>
<evidence type="ECO:0000313" key="1">
    <source>
        <dbReference type="EMBL" id="AMW33324.1"/>
    </source>
</evidence>
<dbReference type="InterPro" id="IPR018247">
    <property type="entry name" value="EF_Hand_1_Ca_BS"/>
</dbReference>
<protein>
    <submittedName>
        <fullName evidence="1">Uncharacterized protein</fullName>
    </submittedName>
</protein>
<dbReference type="PROSITE" id="PS00018">
    <property type="entry name" value="EF_HAND_1"/>
    <property type="match status" value="1"/>
</dbReference>
<dbReference type="EMBL" id="CP014334">
    <property type="protein sequence ID" value="AMW33324.1"/>
    <property type="molecule type" value="Genomic_DNA"/>
</dbReference>
<proteinExistence type="predicted"/>
<dbReference type="KEGG" id="fia:NA23_08815"/>
<reference evidence="1 2" key="1">
    <citation type="journal article" date="2015" name="Stand. Genomic Sci.">
        <title>Genome sequence of a native-feather degrading extremely thermophilic Eubacterium, Fervidobacterium islandicum AW-1.</title>
        <authorList>
            <person name="Lee Y.J."/>
            <person name="Jeong H."/>
            <person name="Park G.S."/>
            <person name="Kwak Y."/>
            <person name="Lee S.J."/>
            <person name="Lee S.J."/>
            <person name="Park M.K."/>
            <person name="Kim J.Y."/>
            <person name="Kang H.K."/>
            <person name="Shin J.H."/>
            <person name="Lee D.W."/>
        </authorList>
    </citation>
    <scope>NUCLEOTIDE SEQUENCE [LARGE SCALE GENOMIC DNA]</scope>
    <source>
        <strain evidence="1 2">AW-1</strain>
    </source>
</reference>
<organism evidence="1 2">
    <name type="scientific">Fervidobacterium islandicum</name>
    <dbReference type="NCBI Taxonomy" id="2423"/>
    <lineage>
        <taxon>Bacteria</taxon>
        <taxon>Thermotogati</taxon>
        <taxon>Thermotogota</taxon>
        <taxon>Thermotogae</taxon>
        <taxon>Thermotogales</taxon>
        <taxon>Fervidobacteriaceae</taxon>
        <taxon>Fervidobacterium</taxon>
    </lineage>
</organism>
<name>A0AAI8CMV1_FERIS</name>